<accession>A0A137P9I1</accession>
<feature type="domain" description="Phosphoribulokinase/uridine kinase" evidence="1">
    <location>
        <begin position="31"/>
        <end position="184"/>
    </location>
</feature>
<dbReference type="AlphaFoldDB" id="A0A137P9I1"/>
<evidence type="ECO:0000259" key="1">
    <source>
        <dbReference type="Pfam" id="PF00485"/>
    </source>
</evidence>
<proteinExistence type="predicted"/>
<dbReference type="EMBL" id="KQ964470">
    <property type="protein sequence ID" value="KXN71668.1"/>
    <property type="molecule type" value="Genomic_DNA"/>
</dbReference>
<gene>
    <name evidence="2" type="ORF">CONCODRAFT_84573</name>
</gene>
<dbReference type="OrthoDB" id="6362633at2759"/>
<dbReference type="InterPro" id="IPR027417">
    <property type="entry name" value="P-loop_NTPase"/>
</dbReference>
<reference evidence="2 3" key="1">
    <citation type="journal article" date="2015" name="Genome Biol. Evol.">
        <title>Phylogenomic analyses indicate that early fungi evolved digesting cell walls of algal ancestors of land plants.</title>
        <authorList>
            <person name="Chang Y."/>
            <person name="Wang S."/>
            <person name="Sekimoto S."/>
            <person name="Aerts A.L."/>
            <person name="Choi C."/>
            <person name="Clum A."/>
            <person name="LaButti K.M."/>
            <person name="Lindquist E.A."/>
            <person name="Yee Ngan C."/>
            <person name="Ohm R.A."/>
            <person name="Salamov A.A."/>
            <person name="Grigoriev I.V."/>
            <person name="Spatafora J.W."/>
            <person name="Berbee M.L."/>
        </authorList>
    </citation>
    <scope>NUCLEOTIDE SEQUENCE [LARGE SCALE GENOMIC DNA]</scope>
    <source>
        <strain evidence="2 3">NRRL 28638</strain>
    </source>
</reference>
<dbReference type="GO" id="GO:0016301">
    <property type="term" value="F:kinase activity"/>
    <property type="evidence" value="ECO:0007669"/>
    <property type="project" value="InterPro"/>
</dbReference>
<evidence type="ECO:0000313" key="3">
    <source>
        <dbReference type="Proteomes" id="UP000070444"/>
    </source>
</evidence>
<dbReference type="GO" id="GO:0005524">
    <property type="term" value="F:ATP binding"/>
    <property type="evidence" value="ECO:0007669"/>
    <property type="project" value="InterPro"/>
</dbReference>
<organism evidence="2 3">
    <name type="scientific">Conidiobolus coronatus (strain ATCC 28846 / CBS 209.66 / NRRL 28638)</name>
    <name type="common">Delacroixia coronata</name>
    <dbReference type="NCBI Taxonomy" id="796925"/>
    <lineage>
        <taxon>Eukaryota</taxon>
        <taxon>Fungi</taxon>
        <taxon>Fungi incertae sedis</taxon>
        <taxon>Zoopagomycota</taxon>
        <taxon>Entomophthoromycotina</taxon>
        <taxon>Entomophthoromycetes</taxon>
        <taxon>Entomophthorales</taxon>
        <taxon>Ancylistaceae</taxon>
        <taxon>Conidiobolus</taxon>
    </lineage>
</organism>
<keyword evidence="3" id="KW-1185">Reference proteome</keyword>
<dbReference type="InterPro" id="IPR006083">
    <property type="entry name" value="PRK/URK"/>
</dbReference>
<name>A0A137P9I1_CONC2</name>
<dbReference type="GO" id="GO:0016787">
    <property type="term" value="F:hydrolase activity"/>
    <property type="evidence" value="ECO:0007669"/>
    <property type="project" value="UniProtKB-KW"/>
</dbReference>
<dbReference type="OMA" id="EVWFVEV"/>
<protein>
    <submittedName>
        <fullName evidence="2">p-loop containing nucleoside triphosphate hydrolase protein</fullName>
    </submittedName>
</protein>
<sequence length="222" mass="25451">MDIEYTPRLKELKQIIDNRLKGLSNNQRLLVGIYGIPGSGKTTLSLKLKEHLNQNEEISQLLPMDGYHLYKSELSQYENSKEMFARRGAHFTFNPSKLLDLIKKLKSPIIENKNYFAPSFDHSVGDPIENDIQISPNNKVIIIEGLYLGLKIDEWTEINSNLDFTWFLDCDKSVCKERLIKRHLASGIEPDEKSAEKRAVENDLVNGDFILNNSRNPDLSIC</sequence>
<evidence type="ECO:0000313" key="2">
    <source>
        <dbReference type="EMBL" id="KXN71668.1"/>
    </source>
</evidence>
<dbReference type="Gene3D" id="3.40.50.300">
    <property type="entry name" value="P-loop containing nucleotide triphosphate hydrolases"/>
    <property type="match status" value="2"/>
</dbReference>
<dbReference type="PANTHER" id="PTHR10285">
    <property type="entry name" value="URIDINE KINASE"/>
    <property type="match status" value="1"/>
</dbReference>
<dbReference type="Proteomes" id="UP000070444">
    <property type="component" value="Unassembled WGS sequence"/>
</dbReference>
<dbReference type="SUPFAM" id="SSF52540">
    <property type="entry name" value="P-loop containing nucleoside triphosphate hydrolases"/>
    <property type="match status" value="1"/>
</dbReference>
<keyword evidence="2" id="KW-0378">Hydrolase</keyword>
<dbReference type="Pfam" id="PF00485">
    <property type="entry name" value="PRK"/>
    <property type="match status" value="1"/>
</dbReference>
<dbReference type="STRING" id="796925.A0A137P9I1"/>